<organism evidence="1 2">
    <name type="scientific">Caenorhabditis japonica</name>
    <dbReference type="NCBI Taxonomy" id="281687"/>
    <lineage>
        <taxon>Eukaryota</taxon>
        <taxon>Metazoa</taxon>
        <taxon>Ecdysozoa</taxon>
        <taxon>Nematoda</taxon>
        <taxon>Chromadorea</taxon>
        <taxon>Rhabditida</taxon>
        <taxon>Rhabditina</taxon>
        <taxon>Rhabditomorpha</taxon>
        <taxon>Rhabditoidea</taxon>
        <taxon>Rhabditidae</taxon>
        <taxon>Peloderinae</taxon>
        <taxon>Caenorhabditis</taxon>
    </lineage>
</organism>
<name>A0A8R1ICP2_CAEJA</name>
<evidence type="ECO:0000313" key="1">
    <source>
        <dbReference type="EnsemblMetazoa" id="CJA31792.1"/>
    </source>
</evidence>
<accession>A0A8R1ICP2</accession>
<dbReference type="Proteomes" id="UP000005237">
    <property type="component" value="Unassembled WGS sequence"/>
</dbReference>
<sequence length="80" mass="9123">MNHGPLLIHRIGVETMVIPRQPQHYHHDATTRNKTSTSLFPAHIYFQTNTNAGLKSTSVFFACMLASIVFFREKVCTLFT</sequence>
<protein>
    <submittedName>
        <fullName evidence="1">Uncharacterized protein</fullName>
    </submittedName>
</protein>
<dbReference type="EnsemblMetazoa" id="CJA31792.1">
    <property type="protein sequence ID" value="CJA31792.1"/>
    <property type="gene ID" value="WBGene00207639"/>
</dbReference>
<dbReference type="AlphaFoldDB" id="A0A8R1ICP2"/>
<evidence type="ECO:0000313" key="2">
    <source>
        <dbReference type="Proteomes" id="UP000005237"/>
    </source>
</evidence>
<reference evidence="1" key="2">
    <citation type="submission" date="2022-06" db="UniProtKB">
        <authorList>
            <consortium name="EnsemblMetazoa"/>
        </authorList>
    </citation>
    <scope>IDENTIFICATION</scope>
    <source>
        <strain evidence="1">DF5081</strain>
    </source>
</reference>
<reference evidence="2" key="1">
    <citation type="submission" date="2010-08" db="EMBL/GenBank/DDBJ databases">
        <authorList>
            <consortium name="Caenorhabditis japonica Sequencing Consortium"/>
            <person name="Wilson R.K."/>
        </authorList>
    </citation>
    <scope>NUCLEOTIDE SEQUENCE [LARGE SCALE GENOMIC DNA]</scope>
    <source>
        <strain evidence="2">DF5081</strain>
    </source>
</reference>
<keyword evidence="2" id="KW-1185">Reference proteome</keyword>
<proteinExistence type="predicted"/>